<dbReference type="InterPro" id="IPR036709">
    <property type="entry name" value="Autotransporte_beta_dom_sf"/>
</dbReference>
<dbReference type="Gene3D" id="2.160.20.20">
    <property type="match status" value="1"/>
</dbReference>
<keyword evidence="1 2" id="KW-0732">Signal</keyword>
<organism evidence="4 5">
    <name type="scientific">Pseudomonas putida</name>
    <name type="common">Arthrobacter siderocapsulatus</name>
    <dbReference type="NCBI Taxonomy" id="303"/>
    <lineage>
        <taxon>Bacteria</taxon>
        <taxon>Pseudomonadati</taxon>
        <taxon>Pseudomonadota</taxon>
        <taxon>Gammaproteobacteria</taxon>
        <taxon>Pseudomonadales</taxon>
        <taxon>Pseudomonadaceae</taxon>
        <taxon>Pseudomonas</taxon>
    </lineage>
</organism>
<evidence type="ECO:0000313" key="5">
    <source>
        <dbReference type="Proteomes" id="UP000464480"/>
    </source>
</evidence>
<feature type="chain" id="PRO_5026023283" evidence="2">
    <location>
        <begin position="33"/>
        <end position="729"/>
    </location>
</feature>
<proteinExistence type="predicted"/>
<name>A0A6I6XX14_PSEPU</name>
<evidence type="ECO:0000256" key="2">
    <source>
        <dbReference type="SAM" id="SignalP"/>
    </source>
</evidence>
<gene>
    <name evidence="4" type="ORF">C2H86_05625</name>
</gene>
<feature type="signal peptide" evidence="2">
    <location>
        <begin position="1"/>
        <end position="32"/>
    </location>
</feature>
<dbReference type="InterPro" id="IPR012332">
    <property type="entry name" value="Autotransporter_pectin_lyase_C"/>
</dbReference>
<dbReference type="Gene3D" id="2.40.128.130">
    <property type="entry name" value="Autotransporter beta-domain"/>
    <property type="match status" value="1"/>
</dbReference>
<evidence type="ECO:0000313" key="4">
    <source>
        <dbReference type="EMBL" id="QHG63930.1"/>
    </source>
</evidence>
<dbReference type="InterPro" id="IPR006315">
    <property type="entry name" value="OM_autotransptr_brl_dom"/>
</dbReference>
<dbReference type="NCBIfam" id="TIGR01414">
    <property type="entry name" value="autotrans_barl"/>
    <property type="match status" value="1"/>
</dbReference>
<protein>
    <submittedName>
        <fullName evidence="4">Autotransporter outer membrane beta-barrel domain-containing protein</fullName>
    </submittedName>
</protein>
<feature type="domain" description="Autotransporter" evidence="3">
    <location>
        <begin position="460"/>
        <end position="729"/>
    </location>
</feature>
<dbReference type="PRINTS" id="PR01484">
    <property type="entry name" value="PRTACTNFAMLY"/>
</dbReference>
<dbReference type="InterPro" id="IPR005546">
    <property type="entry name" value="Autotransporte_beta"/>
</dbReference>
<dbReference type="SUPFAM" id="SSF103515">
    <property type="entry name" value="Autotransporter"/>
    <property type="match status" value="1"/>
</dbReference>
<dbReference type="Pfam" id="PF03212">
    <property type="entry name" value="Pertactin"/>
    <property type="match status" value="1"/>
</dbReference>
<dbReference type="PROSITE" id="PS51208">
    <property type="entry name" value="AUTOTRANSPORTER"/>
    <property type="match status" value="1"/>
</dbReference>
<dbReference type="EMBL" id="CP026115">
    <property type="protein sequence ID" value="QHG63930.1"/>
    <property type="molecule type" value="Genomic_DNA"/>
</dbReference>
<dbReference type="PANTHER" id="PTHR35037">
    <property type="entry name" value="C-TERMINAL REGION OF AIDA-LIKE PROTEIN"/>
    <property type="match status" value="1"/>
</dbReference>
<evidence type="ECO:0000256" key="1">
    <source>
        <dbReference type="ARBA" id="ARBA00022729"/>
    </source>
</evidence>
<dbReference type="RefSeq" id="WP_159409387.1">
    <property type="nucleotide sequence ID" value="NZ_CP026115.2"/>
</dbReference>
<sequence>MKKTSFQLKFCHSVAYCATVLPMALYGPDAMAAQAIIERDTVIDASSPLVGYQVLKGVKLTGNGASTQQIFLREGGALELNSSSIVAAGDGLLMEGGAQAIINGSSIISEDRGIAVARSSAGGSAAWLNGSTVAGSNGGASIASTSELHLNGSTVTGVGKGSAGVRMFNGWLEAQGSQIVGAQEGILVNADNVSGEARIDLSGSQVVGQDGAAIVVAGGRLGAAAATITVSNGSQLSGSNGNLLEVRNDSAGKLIVENANLTGNIWAEQGSSVAVALGTHATLTGQLENVETLAIGNQSRWVMVDNATVGNLSLDGGTVQFGLPAAYHRLTLDSLSGNGTFIMDADFATGQTDFLDITGNASGNHGLLIGSSGAEPQQEGQFQVVHTGGGDASFSLVNGPVDLGAFSYELTQRGNDWYLDGSRKIISPGTRSVLALFNTAPTVWYGELTSLRSRMGELRLDQGKAGGWLRTYGNKYDVAASSGVAYKQTQQGFSLGADAPLPMGDGQWLLGVLAGHSRSDLDLSGGTSGEIDSYYLGLYTTWLDSASGYYFDGVVKFNRFDNDSKVALSDGTRTKGSYNNQGIGLSAEFGRHIELGQGYFVEPFTQWATAYIQGKDYHLDNGLQADGDDVRSMLGKAGATVGRNFNTAQGRVIQPYLRAAYAHEFINNNDVKVNEHRFANDLSGSRLELGAGVAVTVADRLQMHVDLDHSLGEHIDQPWGVNLGLRFSW</sequence>
<reference evidence="4 5" key="1">
    <citation type="submission" date="2020-02" db="EMBL/GenBank/DDBJ databases">
        <title>Pseudomonas Putida W5 Complete Genome Assembly.</title>
        <authorList>
            <person name="Yuan Z.-C."/>
            <person name="Shaw G.A."/>
            <person name="Cusano A.D."/>
            <person name="Caddey B.J."/>
            <person name="Weselowski B.J."/>
        </authorList>
    </citation>
    <scope>NUCLEOTIDE SEQUENCE [LARGE SCALE GENOMIC DNA]</scope>
    <source>
        <strain evidence="4 5">W5</strain>
    </source>
</reference>
<accession>A0A6I6XX14</accession>
<dbReference type="CDD" id="cd01343">
    <property type="entry name" value="PL1_Passenger_AT"/>
    <property type="match status" value="1"/>
</dbReference>
<evidence type="ECO:0000259" key="3">
    <source>
        <dbReference type="PROSITE" id="PS51208"/>
    </source>
</evidence>
<dbReference type="AlphaFoldDB" id="A0A6I6XX14"/>
<dbReference type="PANTHER" id="PTHR35037:SF7">
    <property type="entry name" value="AUTOTRANSPORTER"/>
    <property type="match status" value="1"/>
</dbReference>
<dbReference type="Proteomes" id="UP000464480">
    <property type="component" value="Chromosome"/>
</dbReference>
<dbReference type="InterPro" id="IPR004899">
    <property type="entry name" value="Pertactin_central"/>
</dbReference>
<dbReference type="SMART" id="SM00869">
    <property type="entry name" value="Autotransporter"/>
    <property type="match status" value="1"/>
</dbReference>
<dbReference type="GO" id="GO:0019867">
    <property type="term" value="C:outer membrane"/>
    <property type="evidence" value="ECO:0007669"/>
    <property type="project" value="InterPro"/>
</dbReference>
<dbReference type="InterPro" id="IPR003991">
    <property type="entry name" value="Pertactin_virulence_factor"/>
</dbReference>
<dbReference type="Pfam" id="PF03797">
    <property type="entry name" value="Autotransporter"/>
    <property type="match status" value="1"/>
</dbReference>
<dbReference type="SUPFAM" id="SSF51126">
    <property type="entry name" value="Pectin lyase-like"/>
    <property type="match status" value="1"/>
</dbReference>
<dbReference type="InterPro" id="IPR011050">
    <property type="entry name" value="Pectin_lyase_fold/virulence"/>
</dbReference>
<dbReference type="InterPro" id="IPR051551">
    <property type="entry name" value="Autotransporter_adhesion"/>
</dbReference>